<dbReference type="PROSITE" id="PS50206">
    <property type="entry name" value="RHODANESE_3"/>
    <property type="match status" value="1"/>
</dbReference>
<dbReference type="Proteomes" id="UP001149411">
    <property type="component" value="Unassembled WGS sequence"/>
</dbReference>
<reference evidence="3" key="1">
    <citation type="submission" date="2022-09" db="EMBL/GenBank/DDBJ databases">
        <title>Haloadaptaus new haloarchaeum isolated from saline soil.</title>
        <authorList>
            <person name="Duran-Viseras A."/>
            <person name="Sanchez-Porro C."/>
            <person name="Ventosa A."/>
        </authorList>
    </citation>
    <scope>NUCLEOTIDE SEQUENCE</scope>
    <source>
        <strain evidence="3">F3-133</strain>
    </source>
</reference>
<dbReference type="RefSeq" id="WP_266086445.1">
    <property type="nucleotide sequence ID" value="NZ_RKLV01000003.1"/>
</dbReference>
<gene>
    <name evidence="3" type="ORF">EGH25_04455</name>
</gene>
<feature type="region of interest" description="Disordered" evidence="1">
    <location>
        <begin position="26"/>
        <end position="46"/>
    </location>
</feature>
<dbReference type="Pfam" id="PF00581">
    <property type="entry name" value="Rhodanese"/>
    <property type="match status" value="1"/>
</dbReference>
<sequence length="116" mass="12641">MVEEISADELEERLGDAQVLDVREEHELAQTEGRVVPGSTHVPMSRLPAEMDDHDWEDEICVICRHGNSSVQAVRLLMSYEGVPDDGTVVSVAGGYLDYDGKLVSAEDETAKAVAV</sequence>
<dbReference type="Gene3D" id="3.40.250.10">
    <property type="entry name" value="Rhodanese-like domain"/>
    <property type="match status" value="1"/>
</dbReference>
<organism evidence="3 4">
    <name type="scientific">Halorutilus salinus</name>
    <dbReference type="NCBI Taxonomy" id="2487751"/>
    <lineage>
        <taxon>Archaea</taxon>
        <taxon>Methanobacteriati</taxon>
        <taxon>Methanobacteriota</taxon>
        <taxon>Stenosarchaea group</taxon>
        <taxon>Halobacteria</taxon>
        <taxon>Halorutilales</taxon>
        <taxon>Halorutilaceae</taxon>
        <taxon>Halorutilus</taxon>
    </lineage>
</organism>
<comment type="caution">
    <text evidence="3">The sequence shown here is derived from an EMBL/GenBank/DDBJ whole genome shotgun (WGS) entry which is preliminary data.</text>
</comment>
<accession>A0A9Q4GI98</accession>
<name>A0A9Q4GI98_9EURY</name>
<protein>
    <submittedName>
        <fullName evidence="3">Rhodanese-like domain-containing protein</fullName>
    </submittedName>
</protein>
<evidence type="ECO:0000256" key="1">
    <source>
        <dbReference type="SAM" id="MobiDB-lite"/>
    </source>
</evidence>
<dbReference type="CDD" id="cd00158">
    <property type="entry name" value="RHOD"/>
    <property type="match status" value="1"/>
</dbReference>
<evidence type="ECO:0000313" key="4">
    <source>
        <dbReference type="Proteomes" id="UP001149411"/>
    </source>
</evidence>
<proteinExistence type="predicted"/>
<keyword evidence="4" id="KW-1185">Reference proteome</keyword>
<dbReference type="InterPro" id="IPR001763">
    <property type="entry name" value="Rhodanese-like_dom"/>
</dbReference>
<dbReference type="InterPro" id="IPR050229">
    <property type="entry name" value="GlpE_sulfurtransferase"/>
</dbReference>
<dbReference type="PANTHER" id="PTHR43031:SF17">
    <property type="entry name" value="SULFURTRANSFERASE YTWF-RELATED"/>
    <property type="match status" value="1"/>
</dbReference>
<dbReference type="InterPro" id="IPR036873">
    <property type="entry name" value="Rhodanese-like_dom_sf"/>
</dbReference>
<evidence type="ECO:0000313" key="3">
    <source>
        <dbReference type="EMBL" id="MCX2818603.1"/>
    </source>
</evidence>
<dbReference type="AlphaFoldDB" id="A0A9Q4GI98"/>
<feature type="domain" description="Rhodanese" evidence="2">
    <location>
        <begin position="13"/>
        <end position="105"/>
    </location>
</feature>
<dbReference type="EMBL" id="RKLV01000003">
    <property type="protein sequence ID" value="MCX2818603.1"/>
    <property type="molecule type" value="Genomic_DNA"/>
</dbReference>
<dbReference type="SUPFAM" id="SSF52821">
    <property type="entry name" value="Rhodanese/Cell cycle control phosphatase"/>
    <property type="match status" value="1"/>
</dbReference>
<dbReference type="PANTHER" id="PTHR43031">
    <property type="entry name" value="FAD-DEPENDENT OXIDOREDUCTASE"/>
    <property type="match status" value="1"/>
</dbReference>
<evidence type="ECO:0000259" key="2">
    <source>
        <dbReference type="PROSITE" id="PS50206"/>
    </source>
</evidence>